<dbReference type="PANTHER" id="PTHR30503">
    <property type="entry name" value="INNER MEMBRANE PROTEIN YEDI"/>
    <property type="match status" value="1"/>
</dbReference>
<feature type="transmembrane region" description="Helical" evidence="1">
    <location>
        <begin position="216"/>
        <end position="239"/>
    </location>
</feature>
<organism evidence="2 3">
    <name type="scientific">Gordonia araii NBRC 100433</name>
    <dbReference type="NCBI Taxonomy" id="1073574"/>
    <lineage>
        <taxon>Bacteria</taxon>
        <taxon>Bacillati</taxon>
        <taxon>Actinomycetota</taxon>
        <taxon>Actinomycetes</taxon>
        <taxon>Mycobacteriales</taxon>
        <taxon>Gordoniaceae</taxon>
        <taxon>Gordonia</taxon>
    </lineage>
</organism>
<comment type="caution">
    <text evidence="2">The sequence shown here is derived from an EMBL/GenBank/DDBJ whole genome shotgun (WGS) entry which is preliminary data.</text>
</comment>
<proteinExistence type="predicted"/>
<feature type="transmembrane region" description="Helical" evidence="1">
    <location>
        <begin position="76"/>
        <end position="94"/>
    </location>
</feature>
<evidence type="ECO:0000313" key="3">
    <source>
        <dbReference type="Proteomes" id="UP000035088"/>
    </source>
</evidence>
<dbReference type="EMBL" id="BAEE01000050">
    <property type="protein sequence ID" value="GAB09959.1"/>
    <property type="molecule type" value="Genomic_DNA"/>
</dbReference>
<name>G7H284_9ACTN</name>
<dbReference type="GO" id="GO:0005886">
    <property type="term" value="C:plasma membrane"/>
    <property type="evidence" value="ECO:0007669"/>
    <property type="project" value="TreeGrafter"/>
</dbReference>
<protein>
    <recommendedName>
        <fullName evidence="4">Inner membrane protein YedI</fullName>
    </recommendedName>
</protein>
<evidence type="ECO:0000256" key="1">
    <source>
        <dbReference type="SAM" id="Phobius"/>
    </source>
</evidence>
<dbReference type="OrthoDB" id="9814178at2"/>
<feature type="transmembrane region" description="Helical" evidence="1">
    <location>
        <begin position="280"/>
        <end position="305"/>
    </location>
</feature>
<evidence type="ECO:0000313" key="2">
    <source>
        <dbReference type="EMBL" id="GAB09959.1"/>
    </source>
</evidence>
<dbReference type="STRING" id="1073574.GOARA_050_00210"/>
<dbReference type="PIRSF" id="PIRSF016660">
    <property type="entry name" value="YedI"/>
    <property type="match status" value="1"/>
</dbReference>
<keyword evidence="1" id="KW-0472">Membrane</keyword>
<evidence type="ECO:0008006" key="4">
    <source>
        <dbReference type="Google" id="ProtNLM"/>
    </source>
</evidence>
<dbReference type="RefSeq" id="WP_007322034.1">
    <property type="nucleotide sequence ID" value="NZ_BAEE01000050.1"/>
</dbReference>
<dbReference type="Proteomes" id="UP000035088">
    <property type="component" value="Unassembled WGS sequence"/>
</dbReference>
<keyword evidence="1" id="KW-1133">Transmembrane helix</keyword>
<accession>G7H284</accession>
<gene>
    <name evidence="2" type="ORF">GOARA_050_00210</name>
</gene>
<dbReference type="PANTHER" id="PTHR30503:SF3">
    <property type="entry name" value="INNER MEMBRANE PROTEIN YEDI"/>
    <property type="match status" value="1"/>
</dbReference>
<reference evidence="2 3" key="1">
    <citation type="submission" date="2011-11" db="EMBL/GenBank/DDBJ databases">
        <title>Whole genome shotgun sequence of Gordonia araii NBRC 100433.</title>
        <authorList>
            <person name="Yoshida Y."/>
            <person name="Hosoyama A."/>
            <person name="Tsuchikane K."/>
            <person name="Katsumata H."/>
            <person name="Yamazaki S."/>
            <person name="Fujita N."/>
        </authorList>
    </citation>
    <scope>NUCLEOTIDE SEQUENCE [LARGE SCALE GENOMIC DNA]</scope>
    <source>
        <strain evidence="2 3">NBRC 100433</strain>
    </source>
</reference>
<dbReference type="AlphaFoldDB" id="G7H284"/>
<sequence>MAGGLAALLDDVAMLVKLTAASIDDVGAAAGKASTKAVGVIVDDAAVTPRYVQGISPKRELTIIGKIARGSIRNKLVFILPAIMLLSQFAPWALTPLLMIGGTYLCFEGAEKIWEKITGHHSEVQTPAAQAGPDQEKTLVGGAVRTDFILSAEIMVIALSEVADESFWMRLGALVVVAFFITALVYGVVAVIVKMDDVGLAMVRRRSKLARRTGRYLVRAMPVLMAVLSYVGVIAMLWVGGHIVLNGIHELGWDPLYDFVHHLQEKAAHAAPFFGGFVGWLVNTFFSAILGFVVGSVVAGIVHVVKPHKPAPSEQPAPGEAQT</sequence>
<keyword evidence="3" id="KW-1185">Reference proteome</keyword>
<dbReference type="Pfam" id="PF05661">
    <property type="entry name" value="DUF808"/>
    <property type="match status" value="1"/>
</dbReference>
<feature type="transmembrane region" description="Helical" evidence="1">
    <location>
        <begin position="171"/>
        <end position="195"/>
    </location>
</feature>
<keyword evidence="1" id="KW-0812">Transmembrane</keyword>
<dbReference type="InterPro" id="IPR008526">
    <property type="entry name" value="YedI"/>
</dbReference>